<dbReference type="RefSeq" id="WP_379045658.1">
    <property type="nucleotide sequence ID" value="NZ_JBHULZ010000026.1"/>
</dbReference>
<dbReference type="Pfam" id="PF13585">
    <property type="entry name" value="CHU_C"/>
    <property type="match status" value="1"/>
</dbReference>
<sequence length="793" mass="88774">MKFFIFALAFILSGFHGFAQTPITKFQQFNGQYDYLAIGNTLNVVENENSSNCTILTSSSANLNLSANQNIIAAYLYWAGSGAGDFNVSLNNQSLNADRTFNYNINNLDFFAAFKDVTTQVQNTGTGSYTLSNLDLTNFINNGHCNIGMNFGGWSIIIVYEDLSLPLNQVDVFDGFVTLAATGTPLSIQLNNLNVIDNQGAKIGFLTWEGDSALAVNETLKLNGNTLSNSLNPSNNAFNGTNSFTGATNLYNMDLDVYDVQNYINIGDTMASIELNSSADIVFVSNIVTVFNSTLPDPTPSFLDVTPLCNTNTIDVSYRIANTNGTDVLPANTSVKFFANNTFLKEEFTPIPIAVGAFQDYTTQLNIPNSIPQDFNLKIEVNLDANKQVIIPELNRNDNTAEQPTSLINLFIAQPPKDLKVCQEQFTTPKAIFDFSTNLALVKGDQTQVKVSFFTDFIQAQNNQNPITDITAFENTNNPQEIYIRLTSLQDPDCYIITSFTIQVYTLPQWNQPADIVVCNNTTQEEVGIVDLTQLESEILSNPSAYRFLYFTNLDEAISNTNPIPHPEVFENNQNPMLIYIRIQHPDFEDCFVILDTILGIKPIAIENSVPVTRCDLGYNQNIFDLYDLALKLDLKDNEEIVDFYTTLASAQAQENPIKNPYTHQNTQNPQEIYLRTTFDDPNECHKIYRLLIGTKHCPPWIPEGFSPNDDGINDVFRIKGLYTVFERFELKIFSRYGNLVYQGNNQTPNWDGTSNVGLNNVGKQLPTGTYFYVLNLNDPDFKPIKGWVYLNR</sequence>
<feature type="signal peptide" evidence="1">
    <location>
        <begin position="1"/>
        <end position="19"/>
    </location>
</feature>
<dbReference type="EMBL" id="JBHULZ010000026">
    <property type="protein sequence ID" value="MFD2697560.1"/>
    <property type="molecule type" value="Genomic_DNA"/>
</dbReference>
<organism evidence="2 3">
    <name type="scientific">Mesonia sediminis</name>
    <dbReference type="NCBI Taxonomy" id="1703946"/>
    <lineage>
        <taxon>Bacteria</taxon>
        <taxon>Pseudomonadati</taxon>
        <taxon>Bacteroidota</taxon>
        <taxon>Flavobacteriia</taxon>
        <taxon>Flavobacteriales</taxon>
        <taxon>Flavobacteriaceae</taxon>
        <taxon>Mesonia</taxon>
    </lineage>
</organism>
<accession>A0ABW5SDW6</accession>
<comment type="caution">
    <text evidence="2">The sequence shown here is derived from an EMBL/GenBank/DDBJ whole genome shotgun (WGS) entry which is preliminary data.</text>
</comment>
<evidence type="ECO:0000256" key="1">
    <source>
        <dbReference type="SAM" id="SignalP"/>
    </source>
</evidence>
<keyword evidence="3" id="KW-1185">Reference proteome</keyword>
<proteinExistence type="predicted"/>
<dbReference type="Proteomes" id="UP001597357">
    <property type="component" value="Unassembled WGS sequence"/>
</dbReference>
<gene>
    <name evidence="2" type="ORF">ACFSQ0_06115</name>
</gene>
<dbReference type="InterPro" id="IPR026341">
    <property type="entry name" value="T9SS_type_B"/>
</dbReference>
<evidence type="ECO:0000313" key="3">
    <source>
        <dbReference type="Proteomes" id="UP001597357"/>
    </source>
</evidence>
<dbReference type="NCBIfam" id="TIGR04131">
    <property type="entry name" value="Bac_Flav_CTERM"/>
    <property type="match status" value="1"/>
</dbReference>
<reference evidence="3" key="1">
    <citation type="journal article" date="2019" name="Int. J. Syst. Evol. Microbiol.">
        <title>The Global Catalogue of Microorganisms (GCM) 10K type strain sequencing project: providing services to taxonomists for standard genome sequencing and annotation.</title>
        <authorList>
            <consortium name="The Broad Institute Genomics Platform"/>
            <consortium name="The Broad Institute Genome Sequencing Center for Infectious Disease"/>
            <person name="Wu L."/>
            <person name="Ma J."/>
        </authorList>
    </citation>
    <scope>NUCLEOTIDE SEQUENCE [LARGE SCALE GENOMIC DNA]</scope>
    <source>
        <strain evidence="3">KCTC 42255</strain>
    </source>
</reference>
<name>A0ABW5SDW6_9FLAO</name>
<protein>
    <submittedName>
        <fullName evidence="2">Gliding motility-associated C-terminal domain-containing protein</fullName>
    </submittedName>
</protein>
<evidence type="ECO:0000313" key="2">
    <source>
        <dbReference type="EMBL" id="MFD2697560.1"/>
    </source>
</evidence>
<keyword evidence="1" id="KW-0732">Signal</keyword>
<feature type="chain" id="PRO_5045144090" evidence="1">
    <location>
        <begin position="20"/>
        <end position="793"/>
    </location>
</feature>